<comment type="caution">
    <text evidence="3">The sequence shown here is derived from an EMBL/GenBank/DDBJ whole genome shotgun (WGS) entry which is preliminary data.</text>
</comment>
<proteinExistence type="inferred from homology"/>
<accession>A0ABW8YWV3</accession>
<evidence type="ECO:0000256" key="1">
    <source>
        <dbReference type="ARBA" id="ARBA00006817"/>
    </source>
</evidence>
<dbReference type="Proteomes" id="UP001629156">
    <property type="component" value="Unassembled WGS sequence"/>
</dbReference>
<dbReference type="Gene3D" id="3.30.530.20">
    <property type="match status" value="1"/>
</dbReference>
<sequence length="149" mass="17031">MTPTKTIKTEIKINAPRERVWEVLIKDEYTQQWYTEFCEGSKAETTWEEGSAAIFTDSNGNGMVTTIAVNRPTEELIIQYEGLMINGKPDYDSPQAKEVKKGYESYLLDEKNGITTLRTAAAMSEEFFEMTGDAWERAKDKIKQLAEQK</sequence>
<feature type="domain" description="Activator of Hsp90 ATPase homologue 1/2-like C-terminal" evidence="2">
    <location>
        <begin position="14"/>
        <end position="146"/>
    </location>
</feature>
<dbReference type="SUPFAM" id="SSF55961">
    <property type="entry name" value="Bet v1-like"/>
    <property type="match status" value="1"/>
</dbReference>
<evidence type="ECO:0000259" key="2">
    <source>
        <dbReference type="Pfam" id="PF08327"/>
    </source>
</evidence>
<organism evidence="3 4">
    <name type="scientific">Flavobacterium rhizosphaerae</name>
    <dbReference type="NCBI Taxonomy" id="3163298"/>
    <lineage>
        <taxon>Bacteria</taxon>
        <taxon>Pseudomonadati</taxon>
        <taxon>Bacteroidota</taxon>
        <taxon>Flavobacteriia</taxon>
        <taxon>Flavobacteriales</taxon>
        <taxon>Flavobacteriaceae</taxon>
        <taxon>Flavobacterium</taxon>
    </lineage>
</organism>
<evidence type="ECO:0000313" key="3">
    <source>
        <dbReference type="EMBL" id="MFL9843847.1"/>
    </source>
</evidence>
<protein>
    <submittedName>
        <fullName evidence="3">SRPBCC domain-containing protein</fullName>
    </submittedName>
</protein>
<dbReference type="InterPro" id="IPR023393">
    <property type="entry name" value="START-like_dom_sf"/>
</dbReference>
<name>A0ABW8YWV3_9FLAO</name>
<reference evidence="3 4" key="1">
    <citation type="submission" date="2024-06" db="EMBL/GenBank/DDBJ databases">
        <authorList>
            <person name="Kaempfer P."/>
            <person name="Viver T."/>
        </authorList>
    </citation>
    <scope>NUCLEOTIDE SEQUENCE [LARGE SCALE GENOMIC DNA]</scope>
    <source>
        <strain evidence="3 4">ST-119</strain>
    </source>
</reference>
<dbReference type="EMBL" id="JBELPZ010000003">
    <property type="protein sequence ID" value="MFL9843847.1"/>
    <property type="molecule type" value="Genomic_DNA"/>
</dbReference>
<dbReference type="InterPro" id="IPR013538">
    <property type="entry name" value="ASHA1/2-like_C"/>
</dbReference>
<comment type="similarity">
    <text evidence="1">Belongs to the AHA1 family.</text>
</comment>
<gene>
    <name evidence="3" type="ORF">ABS766_05380</name>
</gene>
<dbReference type="RefSeq" id="WP_408084095.1">
    <property type="nucleotide sequence ID" value="NZ_JBELPZ010000003.1"/>
</dbReference>
<dbReference type="Pfam" id="PF08327">
    <property type="entry name" value="AHSA1"/>
    <property type="match status" value="1"/>
</dbReference>
<keyword evidence="4" id="KW-1185">Reference proteome</keyword>
<evidence type="ECO:0000313" key="4">
    <source>
        <dbReference type="Proteomes" id="UP001629156"/>
    </source>
</evidence>